<comment type="pathway">
    <text evidence="1">tRNA modification; wybutosine-tRNA(Phe) biosynthesis.</text>
</comment>
<dbReference type="InterPro" id="IPR056745">
    <property type="entry name" value="TYW2_N"/>
</dbReference>
<evidence type="ECO:0000256" key="2">
    <source>
        <dbReference type="ARBA" id="ARBA00012265"/>
    </source>
</evidence>
<evidence type="ECO:0000256" key="4">
    <source>
        <dbReference type="ARBA" id="ARBA00022679"/>
    </source>
</evidence>
<dbReference type="PANTHER" id="PTHR23245:SF25">
    <property type="entry name" value="TRNA WYBUTOSINE-SYNTHESIZING PROTEIN 2 HOMOLOG"/>
    <property type="match status" value="1"/>
</dbReference>
<dbReference type="PROSITE" id="PS51684">
    <property type="entry name" value="SAM_MT_TRM5_TYW2"/>
    <property type="match status" value="1"/>
</dbReference>
<accession>A0A6J1UPY2</accession>
<dbReference type="CTD" id="55039"/>
<evidence type="ECO:0000313" key="13">
    <source>
        <dbReference type="RefSeq" id="XP_026530543.1"/>
    </source>
</evidence>
<keyword evidence="12" id="KW-1185">Reference proteome</keyword>
<dbReference type="PANTHER" id="PTHR23245">
    <property type="entry name" value="TRNA METHYLTRANSFERASE"/>
    <property type="match status" value="1"/>
</dbReference>
<dbReference type="Gene3D" id="3.30.300.110">
    <property type="entry name" value="Met-10+ protein-like domains"/>
    <property type="match status" value="1"/>
</dbReference>
<dbReference type="GO" id="GO:0005737">
    <property type="term" value="C:cytoplasm"/>
    <property type="evidence" value="ECO:0007669"/>
    <property type="project" value="TreeGrafter"/>
</dbReference>
<feature type="domain" description="SAM-dependent methyltransferase TRM5/TYW2-type" evidence="11">
    <location>
        <begin position="125"/>
        <end position="440"/>
    </location>
</feature>
<reference evidence="13" key="1">
    <citation type="submission" date="2025-08" db="UniProtKB">
        <authorList>
            <consortium name="RefSeq"/>
        </authorList>
    </citation>
    <scope>IDENTIFICATION</scope>
</reference>
<evidence type="ECO:0000256" key="3">
    <source>
        <dbReference type="ARBA" id="ARBA00017179"/>
    </source>
</evidence>
<evidence type="ECO:0000256" key="8">
    <source>
        <dbReference type="ARBA" id="ARBA00037786"/>
    </source>
</evidence>
<dbReference type="KEGG" id="nss:113416723"/>
<dbReference type="Proteomes" id="UP000504612">
    <property type="component" value="Unplaced"/>
</dbReference>
<dbReference type="GO" id="GO:0008175">
    <property type="term" value="F:tRNA methyltransferase activity"/>
    <property type="evidence" value="ECO:0007669"/>
    <property type="project" value="TreeGrafter"/>
</dbReference>
<evidence type="ECO:0000256" key="10">
    <source>
        <dbReference type="SAM" id="MobiDB-lite"/>
    </source>
</evidence>
<dbReference type="RefSeq" id="XP_026530543.1">
    <property type="nucleotide sequence ID" value="XM_026674758.1"/>
</dbReference>
<evidence type="ECO:0000256" key="6">
    <source>
        <dbReference type="ARBA" id="ARBA00022694"/>
    </source>
</evidence>
<keyword evidence="6" id="KW-0819">tRNA processing</keyword>
<dbReference type="GeneID" id="113416723"/>
<evidence type="ECO:0000256" key="5">
    <source>
        <dbReference type="ARBA" id="ARBA00022691"/>
    </source>
</evidence>
<evidence type="ECO:0000313" key="12">
    <source>
        <dbReference type="Proteomes" id="UP000504612"/>
    </source>
</evidence>
<keyword evidence="5" id="KW-0949">S-adenosyl-L-methionine</keyword>
<dbReference type="GO" id="GO:0031591">
    <property type="term" value="P:wybutosine biosynthetic process"/>
    <property type="evidence" value="ECO:0007669"/>
    <property type="project" value="TreeGrafter"/>
</dbReference>
<feature type="compositionally biased region" description="Polar residues" evidence="10">
    <location>
        <begin position="340"/>
        <end position="360"/>
    </location>
</feature>
<dbReference type="Gene3D" id="3.40.50.150">
    <property type="entry name" value="Vaccinia Virus protein VP39"/>
    <property type="match status" value="1"/>
</dbReference>
<dbReference type="SUPFAM" id="SSF53335">
    <property type="entry name" value="S-adenosyl-L-methionine-dependent methyltransferases"/>
    <property type="match status" value="1"/>
</dbReference>
<dbReference type="InterPro" id="IPR029063">
    <property type="entry name" value="SAM-dependent_MTases_sf"/>
</dbReference>
<evidence type="ECO:0000256" key="1">
    <source>
        <dbReference type="ARBA" id="ARBA00004797"/>
    </source>
</evidence>
<dbReference type="Pfam" id="PF02475">
    <property type="entry name" value="TRM5-TYW2_MTfase"/>
    <property type="match status" value="1"/>
</dbReference>
<dbReference type="GO" id="GO:0102522">
    <property type="term" value="F:tRNA 4-demethylwyosine alpha-amino-alpha-carboxypropyltransferase activity"/>
    <property type="evidence" value="ECO:0007669"/>
    <property type="project" value="UniProtKB-EC"/>
</dbReference>
<sequence>MEVGASSSGGTAALVTEAQFTQLFRKLLKKEGILNSLYRVQKLPDGTTALPILGQNFTAQHLQQLKESIPHGKACALTWIHNPIPSKAVMVCSPVQKLHSELQHLMSIYGATWSEELEKDLPRSWQRHGDLVLLSEDCFRAKQWREFGQGLWQVVADALGSRRLAKRGRVQTDLFRSPAVTLLLGEDGWVEQVDNGIRYSFDVTQCMLSPGNITEKLRIASMLCAGEVVVDLYAGIGYFTLPYLIHAGAAFVHACEWNPHAVEALRRNLQLNGVQDRCHIHQGDNRKVELQDVADRVNLGLIPTSEEGWPVACQVLRKDVGGVLHIHQNVEAFPGKAPELSQQLEKNQSPKQRPTQATSRVQEDRVALKDHDVLQKVGQSFTASAKQEWQGWAEVTATRIQDLLQDLDRKPWKTQILHLEHVKSYAPHIDHLVLDLDCRPLE</sequence>
<evidence type="ECO:0000259" key="11">
    <source>
        <dbReference type="PROSITE" id="PS51684"/>
    </source>
</evidence>
<comment type="catalytic activity">
    <reaction evidence="9">
        <text>4-demethylwyosine(37) in tRNA(Phe) + S-adenosyl-L-methionine = 4-demethyl-7-[(3S)-3-amino-3-carboxypropyl]wyosine(37) in tRNA(Phe) + S-methyl-5'-thioadenosine + H(+)</text>
        <dbReference type="Rhea" id="RHEA:36355"/>
        <dbReference type="Rhea" id="RHEA-COMP:10164"/>
        <dbReference type="Rhea" id="RHEA-COMP:10378"/>
        <dbReference type="ChEBI" id="CHEBI:15378"/>
        <dbReference type="ChEBI" id="CHEBI:17509"/>
        <dbReference type="ChEBI" id="CHEBI:59789"/>
        <dbReference type="ChEBI" id="CHEBI:64315"/>
        <dbReference type="ChEBI" id="CHEBI:73550"/>
        <dbReference type="EC" id="2.5.1.114"/>
    </reaction>
</comment>
<name>A0A6J1UPY2_9SAUR</name>
<dbReference type="GO" id="GO:0030488">
    <property type="term" value="P:tRNA methylation"/>
    <property type="evidence" value="ECO:0007669"/>
    <property type="project" value="TreeGrafter"/>
</dbReference>
<gene>
    <name evidence="13" type="primary">TRMT12</name>
</gene>
<feature type="region of interest" description="Disordered" evidence="10">
    <location>
        <begin position="340"/>
        <end position="363"/>
    </location>
</feature>
<dbReference type="EC" id="2.5.1.114" evidence="2"/>
<dbReference type="Pfam" id="PF25133">
    <property type="entry name" value="TYW2_N_2"/>
    <property type="match status" value="1"/>
</dbReference>
<dbReference type="CDD" id="cd02440">
    <property type="entry name" value="AdoMet_MTases"/>
    <property type="match status" value="1"/>
</dbReference>
<dbReference type="InterPro" id="IPR056744">
    <property type="entry name" value="TRM5/TYW2-like_N"/>
</dbReference>
<proteinExistence type="predicted"/>
<dbReference type="InterPro" id="IPR030382">
    <property type="entry name" value="MeTrfase_TRM5/TYW2"/>
</dbReference>
<dbReference type="Pfam" id="PF25132">
    <property type="entry name" value="TYW2_N"/>
    <property type="match status" value="1"/>
</dbReference>
<dbReference type="InterPro" id="IPR056743">
    <property type="entry name" value="TRM5-TYW2-like_MTfase"/>
</dbReference>
<protein>
    <recommendedName>
        <fullName evidence="3">tRNA wybutosine-synthesizing protein 2 homolog</fullName>
        <ecNumber evidence="2">2.5.1.114</ecNumber>
    </recommendedName>
    <alternativeName>
        <fullName evidence="7">tRNA(Phe) (4-demethylwyosine(37)-C(7)) aminocarboxypropyltransferase</fullName>
    </alternativeName>
</protein>
<evidence type="ECO:0000256" key="7">
    <source>
        <dbReference type="ARBA" id="ARBA00031315"/>
    </source>
</evidence>
<organism evidence="12 13">
    <name type="scientific">Notechis scutatus</name>
    <name type="common">mainland tiger snake</name>
    <dbReference type="NCBI Taxonomy" id="8663"/>
    <lineage>
        <taxon>Eukaryota</taxon>
        <taxon>Metazoa</taxon>
        <taxon>Chordata</taxon>
        <taxon>Craniata</taxon>
        <taxon>Vertebrata</taxon>
        <taxon>Euteleostomi</taxon>
        <taxon>Lepidosauria</taxon>
        <taxon>Squamata</taxon>
        <taxon>Bifurcata</taxon>
        <taxon>Unidentata</taxon>
        <taxon>Episquamata</taxon>
        <taxon>Toxicofera</taxon>
        <taxon>Serpentes</taxon>
        <taxon>Colubroidea</taxon>
        <taxon>Elapidae</taxon>
        <taxon>Hydrophiinae</taxon>
        <taxon>Notechis</taxon>
    </lineage>
</organism>
<evidence type="ECO:0000256" key="9">
    <source>
        <dbReference type="ARBA" id="ARBA00049400"/>
    </source>
</evidence>
<comment type="function">
    <text evidence="8">S-adenosyl-L-methionine-dependent transferase that acts as a component of the wybutosine biosynthesis pathway. Wybutosine is a hyper modified guanosine with a tricyclic base found at the 3'-position adjacent to the anticodon of eukaryotic phenylalanine tRNA. Catalyzes the transfer of the alpha-amino-alpha-carboxypropyl (acp) group from S-adenosyl-L-methionine to the C-7 position of 4-demethylwyosine (imG-14) to produce wybutosine-86.</text>
</comment>
<dbReference type="AlphaFoldDB" id="A0A6J1UPY2"/>
<dbReference type="FunFam" id="3.30.300.110:FF:000002">
    <property type="entry name" value="tRNA wybutosine-synthesizing protein 2 homolog"/>
    <property type="match status" value="1"/>
</dbReference>
<keyword evidence="4" id="KW-0808">Transferase</keyword>